<reference evidence="3" key="2">
    <citation type="submission" date="2020-09" db="EMBL/GenBank/DDBJ databases">
        <authorList>
            <person name="Sun Q."/>
            <person name="Kim S."/>
        </authorList>
    </citation>
    <scope>NUCLEOTIDE SEQUENCE</scope>
    <source>
        <strain evidence="3">KCTC 42249</strain>
    </source>
</reference>
<evidence type="ECO:0000313" key="3">
    <source>
        <dbReference type="EMBL" id="GHD24314.1"/>
    </source>
</evidence>
<dbReference type="Proteomes" id="UP000630142">
    <property type="component" value="Unassembled WGS sequence"/>
</dbReference>
<sequence length="142" mass="15195">MSTSGPGKKPAIQITQSDFDKLSLLAESATHVSEAVLDELTAELDRARIVPDNKLRDNIVRMGSHLRYSTNGEGRDVTLVFPGEADIAEGRISILTPIGTALIGLSEGQSIEWVARDGRSHRLTVESVGAATETQKAEPQAS</sequence>
<protein>
    <submittedName>
        <fullName evidence="3">Nucleoside diphosphate kinase regulator</fullName>
    </submittedName>
</protein>
<dbReference type="InterPro" id="IPR023459">
    <property type="entry name" value="Tscrpt_elong_fac_GreA/B_fam"/>
</dbReference>
<reference evidence="3" key="1">
    <citation type="journal article" date="2014" name="Int. J. Syst. Evol. Microbiol.">
        <title>Complete genome sequence of Corynebacterium casei LMG S-19264T (=DSM 44701T), isolated from a smear-ripened cheese.</title>
        <authorList>
            <consortium name="US DOE Joint Genome Institute (JGI-PGF)"/>
            <person name="Walter F."/>
            <person name="Albersmeier A."/>
            <person name="Kalinowski J."/>
            <person name="Ruckert C."/>
        </authorList>
    </citation>
    <scope>NUCLEOTIDE SEQUENCE</scope>
    <source>
        <strain evidence="3">KCTC 42249</strain>
    </source>
</reference>
<dbReference type="GO" id="GO:0032784">
    <property type="term" value="P:regulation of DNA-templated transcription elongation"/>
    <property type="evidence" value="ECO:0007669"/>
    <property type="project" value="InterPro"/>
</dbReference>
<dbReference type="Gene3D" id="3.10.50.30">
    <property type="entry name" value="Transcription elongation factor, GreA/GreB, C-terminal domain"/>
    <property type="match status" value="1"/>
</dbReference>
<evidence type="ECO:0000313" key="4">
    <source>
        <dbReference type="Proteomes" id="UP000630142"/>
    </source>
</evidence>
<dbReference type="AlphaFoldDB" id="A0A8J3DTE8"/>
<dbReference type="Gene3D" id="1.10.286.20">
    <property type="match status" value="1"/>
</dbReference>
<dbReference type="EMBL" id="BMZQ01000007">
    <property type="protein sequence ID" value="GHD24314.1"/>
    <property type="molecule type" value="Genomic_DNA"/>
</dbReference>
<evidence type="ECO:0000259" key="2">
    <source>
        <dbReference type="Pfam" id="PF14760"/>
    </source>
</evidence>
<dbReference type="PANTHER" id="PTHR30437:SF5">
    <property type="entry name" value="REGULATOR OF NUCLEOSIDE DIPHOSPHATE KINASE"/>
    <property type="match status" value="1"/>
</dbReference>
<dbReference type="InterPro" id="IPR001437">
    <property type="entry name" value="Tscrpt_elong_fac_GreA/B_C"/>
</dbReference>
<name>A0A8J3DTE8_9HYPH</name>
<dbReference type="GO" id="GO:0006354">
    <property type="term" value="P:DNA-templated transcription elongation"/>
    <property type="evidence" value="ECO:0007669"/>
    <property type="project" value="TreeGrafter"/>
</dbReference>
<dbReference type="InterPro" id="IPR029462">
    <property type="entry name" value="Rnk_N"/>
</dbReference>
<gene>
    <name evidence="3" type="primary">rnk</name>
    <name evidence="3" type="ORF">GCM10016234_40390</name>
</gene>
<comment type="caution">
    <text evidence="3">The sequence shown here is derived from an EMBL/GenBank/DDBJ whole genome shotgun (WGS) entry which is preliminary data.</text>
</comment>
<dbReference type="GO" id="GO:0003677">
    <property type="term" value="F:DNA binding"/>
    <property type="evidence" value="ECO:0007669"/>
    <property type="project" value="InterPro"/>
</dbReference>
<keyword evidence="4" id="KW-1185">Reference proteome</keyword>
<dbReference type="Pfam" id="PF01272">
    <property type="entry name" value="GreA_GreB"/>
    <property type="match status" value="1"/>
</dbReference>
<dbReference type="GO" id="GO:0070063">
    <property type="term" value="F:RNA polymerase binding"/>
    <property type="evidence" value="ECO:0007669"/>
    <property type="project" value="InterPro"/>
</dbReference>
<evidence type="ECO:0000259" key="1">
    <source>
        <dbReference type="Pfam" id="PF01272"/>
    </source>
</evidence>
<keyword evidence="3" id="KW-0418">Kinase</keyword>
<dbReference type="InterPro" id="IPR036953">
    <property type="entry name" value="GreA/GreB_C_sf"/>
</dbReference>
<dbReference type="Pfam" id="PF14760">
    <property type="entry name" value="Rnk_N"/>
    <property type="match status" value="1"/>
</dbReference>
<keyword evidence="3" id="KW-0808">Transferase</keyword>
<dbReference type="NCBIfam" id="NF004396">
    <property type="entry name" value="PRK05753.1"/>
    <property type="match status" value="1"/>
</dbReference>
<proteinExistence type="predicted"/>
<dbReference type="RefSeq" id="WP_189507565.1">
    <property type="nucleotide sequence ID" value="NZ_BMZQ01000007.1"/>
</dbReference>
<dbReference type="GO" id="GO:0016301">
    <property type="term" value="F:kinase activity"/>
    <property type="evidence" value="ECO:0007669"/>
    <property type="project" value="UniProtKB-KW"/>
</dbReference>
<dbReference type="SUPFAM" id="SSF54534">
    <property type="entry name" value="FKBP-like"/>
    <property type="match status" value="1"/>
</dbReference>
<accession>A0A8J3DTE8</accession>
<feature type="domain" description="Regulator of nucleoside diphosphate kinase N-terminal" evidence="2">
    <location>
        <begin position="10"/>
        <end position="50"/>
    </location>
</feature>
<dbReference type="PANTHER" id="PTHR30437">
    <property type="entry name" value="TRANSCRIPTION ELONGATION FACTOR GREA"/>
    <property type="match status" value="1"/>
</dbReference>
<organism evidence="3 4">
    <name type="scientific">Tianweitania populi</name>
    <dbReference type="NCBI Taxonomy" id="1607949"/>
    <lineage>
        <taxon>Bacteria</taxon>
        <taxon>Pseudomonadati</taxon>
        <taxon>Pseudomonadota</taxon>
        <taxon>Alphaproteobacteria</taxon>
        <taxon>Hyphomicrobiales</taxon>
        <taxon>Phyllobacteriaceae</taxon>
        <taxon>Tianweitania</taxon>
    </lineage>
</organism>
<feature type="domain" description="Transcription elongation factor GreA/GreB C-terminal" evidence="1">
    <location>
        <begin position="58"/>
        <end position="128"/>
    </location>
</feature>